<proteinExistence type="predicted"/>
<evidence type="ECO:0000313" key="1">
    <source>
        <dbReference type="EMBL" id="MBP2378184.1"/>
    </source>
</evidence>
<sequence>MLGDAAPHLTARAREEIRSITGAVVGMTETLSDDDLAFARSEARAEVDAADSD</sequence>
<organism evidence="1 2">
    <name type="scientific">Microbacterium phyllosphaerae</name>
    <dbReference type="NCBI Taxonomy" id="124798"/>
    <lineage>
        <taxon>Bacteria</taxon>
        <taxon>Bacillati</taxon>
        <taxon>Actinomycetota</taxon>
        <taxon>Actinomycetes</taxon>
        <taxon>Micrococcales</taxon>
        <taxon>Microbacteriaceae</taxon>
        <taxon>Microbacterium</taxon>
    </lineage>
</organism>
<evidence type="ECO:0000313" key="2">
    <source>
        <dbReference type="Proteomes" id="UP000703720"/>
    </source>
</evidence>
<dbReference type="EMBL" id="JAGIOA010000001">
    <property type="protein sequence ID" value="MBP2378184.1"/>
    <property type="molecule type" value="Genomic_DNA"/>
</dbReference>
<dbReference type="RefSeq" id="WP_210097449.1">
    <property type="nucleotide sequence ID" value="NZ_BAAAIO010000001.1"/>
</dbReference>
<dbReference type="Proteomes" id="UP000703720">
    <property type="component" value="Unassembled WGS sequence"/>
</dbReference>
<protein>
    <submittedName>
        <fullName evidence="1">Uncharacterized protein</fullName>
    </submittedName>
</protein>
<comment type="caution">
    <text evidence="1">The sequence shown here is derived from an EMBL/GenBank/DDBJ whole genome shotgun (WGS) entry which is preliminary data.</text>
</comment>
<gene>
    <name evidence="1" type="ORF">JOF42_001679</name>
</gene>
<reference evidence="1 2" key="1">
    <citation type="submission" date="2021-03" db="EMBL/GenBank/DDBJ databases">
        <title>Sequencing the genomes of 1000 actinobacteria strains.</title>
        <authorList>
            <person name="Klenk H.-P."/>
        </authorList>
    </citation>
    <scope>NUCLEOTIDE SEQUENCE [LARGE SCALE GENOMIC DNA]</scope>
    <source>
        <strain evidence="1 2">DSM 13468</strain>
    </source>
</reference>
<name>A0ABS4WPQ1_9MICO</name>
<accession>A0ABS4WPQ1</accession>
<keyword evidence="2" id="KW-1185">Reference proteome</keyword>